<reference evidence="3" key="1">
    <citation type="submission" date="2025-08" db="UniProtKB">
        <authorList>
            <consortium name="RefSeq"/>
        </authorList>
    </citation>
    <scope>IDENTIFICATION</scope>
    <source>
        <tissue evidence="3">Whole organism</tissue>
    </source>
</reference>
<dbReference type="KEGG" id="foc:113207586"/>
<proteinExistence type="predicted"/>
<gene>
    <name evidence="3" type="primary">LOC113207586</name>
</gene>
<evidence type="ECO:0000313" key="3">
    <source>
        <dbReference type="RefSeq" id="XP_026279999.1"/>
    </source>
</evidence>
<dbReference type="RefSeq" id="XP_026279999.1">
    <property type="nucleotide sequence ID" value="XM_026424214.2"/>
</dbReference>
<name>A0A6J1SFJ1_FRAOC</name>
<feature type="chain" id="PRO_5026902949" evidence="1">
    <location>
        <begin position="26"/>
        <end position="169"/>
    </location>
</feature>
<dbReference type="AlphaFoldDB" id="A0A6J1SFJ1"/>
<accession>A0A6J1SFJ1</accession>
<protein>
    <submittedName>
        <fullName evidence="3">Uncharacterized protein LOC113207586 isoform X1</fullName>
    </submittedName>
</protein>
<evidence type="ECO:0000313" key="2">
    <source>
        <dbReference type="Proteomes" id="UP000504606"/>
    </source>
</evidence>
<keyword evidence="1" id="KW-0732">Signal</keyword>
<dbReference type="GeneID" id="113207586"/>
<feature type="signal peptide" evidence="1">
    <location>
        <begin position="1"/>
        <end position="25"/>
    </location>
</feature>
<evidence type="ECO:0000256" key="1">
    <source>
        <dbReference type="SAM" id="SignalP"/>
    </source>
</evidence>
<sequence>MATFSWKAAVVATLLLQVALLPAHAAPQGLTGGGVVATYSTDSSGHTHENVQHLNAQQAHQLFLENQQKLQSLFAANPFAGFFNPWLLPPLPTLAFNPFAPFPVPFLPAFAYLPAAFAANANSIVATANQAAVNNAARSKEAVDNVVGKIASASSAISSAVAAPLKAKE</sequence>
<organism evidence="2 3">
    <name type="scientific">Frankliniella occidentalis</name>
    <name type="common">Western flower thrips</name>
    <name type="synonym">Euthrips occidentalis</name>
    <dbReference type="NCBI Taxonomy" id="133901"/>
    <lineage>
        <taxon>Eukaryota</taxon>
        <taxon>Metazoa</taxon>
        <taxon>Ecdysozoa</taxon>
        <taxon>Arthropoda</taxon>
        <taxon>Hexapoda</taxon>
        <taxon>Insecta</taxon>
        <taxon>Pterygota</taxon>
        <taxon>Neoptera</taxon>
        <taxon>Paraneoptera</taxon>
        <taxon>Thysanoptera</taxon>
        <taxon>Terebrantia</taxon>
        <taxon>Thripoidea</taxon>
        <taxon>Thripidae</taxon>
        <taxon>Frankliniella</taxon>
    </lineage>
</organism>
<dbReference type="Proteomes" id="UP000504606">
    <property type="component" value="Unplaced"/>
</dbReference>
<keyword evidence="2" id="KW-1185">Reference proteome</keyword>